<evidence type="ECO:0000313" key="1">
    <source>
        <dbReference type="EMBL" id="TGY96568.1"/>
    </source>
</evidence>
<reference evidence="1" key="1">
    <citation type="submission" date="2019-04" db="EMBL/GenBank/DDBJ databases">
        <title>Microbes associate with the intestines of laboratory mice.</title>
        <authorList>
            <person name="Navarre W."/>
            <person name="Wong E."/>
            <person name="Huang K."/>
            <person name="Tropini C."/>
            <person name="Ng K."/>
            <person name="Yu B."/>
        </authorList>
    </citation>
    <scope>NUCLEOTIDE SEQUENCE</scope>
    <source>
        <strain evidence="1">NM01_1-7b</strain>
    </source>
</reference>
<name>A0AC61RX35_9FIRM</name>
<proteinExistence type="predicted"/>
<gene>
    <name evidence="1" type="ORF">E5329_09330</name>
</gene>
<sequence>MFQFFVEPEQITAEQAVITGSDVNHIRNVLRMKCKEKVRISNQEGGDFLCEIAEIHQDQIILHVMEPCLGTELPVKVTLFQGLPKGDKMELIIQKSVELGVSEIVPVAMRNCVVKLDAKRAENKRVRWQAIAENGAKQSKRSIVPEVKPVCSLKEAAEYAGSLDVRLLPYEQERGMAHTREALGRIKKGDSIGIFIGPEGGFSSEEIERLRENMEIISLGNRILRTETAGPAALAMLIYVMED</sequence>
<dbReference type="Proteomes" id="UP000304953">
    <property type="component" value="Unassembled WGS sequence"/>
</dbReference>
<evidence type="ECO:0000313" key="2">
    <source>
        <dbReference type="Proteomes" id="UP000304953"/>
    </source>
</evidence>
<keyword evidence="2" id="KW-1185">Reference proteome</keyword>
<dbReference type="EMBL" id="SRYA01000015">
    <property type="protein sequence ID" value="TGY96568.1"/>
    <property type="molecule type" value="Genomic_DNA"/>
</dbReference>
<organism evidence="1 2">
    <name type="scientific">Petralouisia muris</name>
    <dbReference type="NCBI Taxonomy" id="3032872"/>
    <lineage>
        <taxon>Bacteria</taxon>
        <taxon>Bacillati</taxon>
        <taxon>Bacillota</taxon>
        <taxon>Clostridia</taxon>
        <taxon>Lachnospirales</taxon>
        <taxon>Lachnospiraceae</taxon>
        <taxon>Petralouisia</taxon>
    </lineage>
</organism>
<comment type="caution">
    <text evidence="1">The sequence shown here is derived from an EMBL/GenBank/DDBJ whole genome shotgun (WGS) entry which is preliminary data.</text>
</comment>
<protein>
    <submittedName>
        <fullName evidence="1">16S rRNA (Uracil(1498)-N(3))-methyltransferase</fullName>
    </submittedName>
</protein>
<accession>A0AC61RX35</accession>